<organism evidence="1 2">
    <name type="scientific">Tritrichomonas foetus</name>
    <dbReference type="NCBI Taxonomy" id="1144522"/>
    <lineage>
        <taxon>Eukaryota</taxon>
        <taxon>Metamonada</taxon>
        <taxon>Parabasalia</taxon>
        <taxon>Tritrichomonadida</taxon>
        <taxon>Tritrichomonadidae</taxon>
        <taxon>Tritrichomonas</taxon>
    </lineage>
</organism>
<dbReference type="RefSeq" id="XP_068356382.1">
    <property type="nucleotide sequence ID" value="XM_068506790.1"/>
</dbReference>
<evidence type="ECO:0000313" key="1">
    <source>
        <dbReference type="EMBL" id="OHT03246.1"/>
    </source>
</evidence>
<evidence type="ECO:0000313" key="2">
    <source>
        <dbReference type="Proteomes" id="UP000179807"/>
    </source>
</evidence>
<dbReference type="AlphaFoldDB" id="A0A1J4K0I1"/>
<gene>
    <name evidence="1" type="ORF">TRFO_29442</name>
</gene>
<comment type="caution">
    <text evidence="1">The sequence shown here is derived from an EMBL/GenBank/DDBJ whole genome shotgun (WGS) entry which is preliminary data.</text>
</comment>
<dbReference type="Proteomes" id="UP000179807">
    <property type="component" value="Unassembled WGS sequence"/>
</dbReference>
<evidence type="ECO:0008006" key="3">
    <source>
        <dbReference type="Google" id="ProtNLM"/>
    </source>
</evidence>
<name>A0A1J4K0I1_9EUKA</name>
<protein>
    <recommendedName>
        <fullName evidence="3">MULE transposase domain-containing protein</fullName>
    </recommendedName>
</protein>
<dbReference type="InterPro" id="IPR031052">
    <property type="entry name" value="FHY3/FAR1"/>
</dbReference>
<dbReference type="EMBL" id="MLAK01000835">
    <property type="protein sequence ID" value="OHT03246.1"/>
    <property type="molecule type" value="Genomic_DNA"/>
</dbReference>
<sequence length="219" mass="25509">MEYIKEYGDVLFLDMTNFRSYLCWNIVPLVVLNYNKNIKLCGFLASSSYTKDVYMWLFEQLLKNELFGIILRTIISDSDTALLPALKTINDNTKDRVIHSMTCTWHKKKKLISMLSRLTISHESKEMVKNGYSILTSTRSPEKFNEIFEKISSIHTAVRSFLEQDFMPHKENLTLAFSKETFNMGYTVSSPSESANHMIKSNLKNKDFSLIEIREFLIK</sequence>
<dbReference type="PANTHER" id="PTHR31669">
    <property type="entry name" value="PROTEIN FAR1-RELATED SEQUENCE 10-RELATED"/>
    <property type="match status" value="1"/>
</dbReference>
<dbReference type="PANTHER" id="PTHR31669:SF251">
    <property type="entry name" value="PROTEIN FAR1-RELATED SEQUENCE"/>
    <property type="match status" value="1"/>
</dbReference>
<dbReference type="VEuPathDB" id="TrichDB:TRFO_29442"/>
<dbReference type="GO" id="GO:0006355">
    <property type="term" value="P:regulation of DNA-templated transcription"/>
    <property type="evidence" value="ECO:0007669"/>
    <property type="project" value="InterPro"/>
</dbReference>
<proteinExistence type="predicted"/>
<dbReference type="GeneID" id="94841494"/>
<reference evidence="1" key="1">
    <citation type="submission" date="2016-10" db="EMBL/GenBank/DDBJ databases">
        <authorList>
            <person name="Benchimol M."/>
            <person name="Almeida L.G."/>
            <person name="Vasconcelos A.T."/>
            <person name="Perreira-Neves A."/>
            <person name="Rosa I.A."/>
            <person name="Tasca T."/>
            <person name="Bogo M.R."/>
            <person name="de Souza W."/>
        </authorList>
    </citation>
    <scope>NUCLEOTIDE SEQUENCE [LARGE SCALE GENOMIC DNA]</scope>
    <source>
        <strain evidence="1">K</strain>
    </source>
</reference>
<dbReference type="OrthoDB" id="2435725at2759"/>
<keyword evidence="2" id="KW-1185">Reference proteome</keyword>
<accession>A0A1J4K0I1</accession>